<dbReference type="AlphaFoldDB" id="A0A4C1YN32"/>
<accession>A0A4C1YN32</accession>
<comment type="caution">
    <text evidence="2">The sequence shown here is derived from an EMBL/GenBank/DDBJ whole genome shotgun (WGS) entry which is preliminary data.</text>
</comment>
<dbReference type="InterPro" id="IPR001156">
    <property type="entry name" value="Transferrin-like_dom"/>
</dbReference>
<dbReference type="Pfam" id="PF00405">
    <property type="entry name" value="Transferrin"/>
    <property type="match status" value="2"/>
</dbReference>
<dbReference type="PANTHER" id="PTHR11485:SF57">
    <property type="entry name" value="TRANSFERRIN"/>
    <property type="match status" value="1"/>
</dbReference>
<evidence type="ECO:0000313" key="3">
    <source>
        <dbReference type="Proteomes" id="UP000299102"/>
    </source>
</evidence>
<dbReference type="Proteomes" id="UP000299102">
    <property type="component" value="Unassembled WGS sequence"/>
</dbReference>
<feature type="domain" description="Transferrin-like" evidence="1">
    <location>
        <begin position="433"/>
        <end position="841"/>
    </location>
</feature>
<gene>
    <name evidence="2" type="primary">Meltf</name>
    <name evidence="2" type="ORF">EVAR_65429_1</name>
</gene>
<dbReference type="PROSITE" id="PS51408">
    <property type="entry name" value="TRANSFERRIN_LIKE_4"/>
    <property type="match status" value="1"/>
</dbReference>
<dbReference type="OrthoDB" id="8183540at2759"/>
<dbReference type="SUPFAM" id="SSF53850">
    <property type="entry name" value="Periplasmic binding protein-like II"/>
    <property type="match status" value="1"/>
</dbReference>
<evidence type="ECO:0000259" key="1">
    <source>
        <dbReference type="PROSITE" id="PS51408"/>
    </source>
</evidence>
<evidence type="ECO:0000313" key="2">
    <source>
        <dbReference type="EMBL" id="GBP75797.1"/>
    </source>
</evidence>
<dbReference type="SMART" id="SM00094">
    <property type="entry name" value="TR_FER"/>
    <property type="match status" value="1"/>
</dbReference>
<dbReference type="PANTHER" id="PTHR11485">
    <property type="entry name" value="TRANSFERRIN"/>
    <property type="match status" value="1"/>
</dbReference>
<keyword evidence="3" id="KW-1185">Reference proteome</keyword>
<proteinExistence type="predicted"/>
<organism evidence="2 3">
    <name type="scientific">Eumeta variegata</name>
    <name type="common">Bagworm moth</name>
    <name type="synonym">Eumeta japonica</name>
    <dbReference type="NCBI Taxonomy" id="151549"/>
    <lineage>
        <taxon>Eukaryota</taxon>
        <taxon>Metazoa</taxon>
        <taxon>Ecdysozoa</taxon>
        <taxon>Arthropoda</taxon>
        <taxon>Hexapoda</taxon>
        <taxon>Insecta</taxon>
        <taxon>Pterygota</taxon>
        <taxon>Neoptera</taxon>
        <taxon>Endopterygota</taxon>
        <taxon>Lepidoptera</taxon>
        <taxon>Glossata</taxon>
        <taxon>Ditrysia</taxon>
        <taxon>Tineoidea</taxon>
        <taxon>Psychidae</taxon>
        <taxon>Oiketicinae</taxon>
        <taxon>Eumeta</taxon>
    </lineage>
</organism>
<reference evidence="2 3" key="1">
    <citation type="journal article" date="2019" name="Commun. Biol.">
        <title>The bagworm genome reveals a unique fibroin gene that provides high tensile strength.</title>
        <authorList>
            <person name="Kono N."/>
            <person name="Nakamura H."/>
            <person name="Ohtoshi R."/>
            <person name="Tomita M."/>
            <person name="Numata K."/>
            <person name="Arakawa K."/>
        </authorList>
    </citation>
    <scope>NUCLEOTIDE SEQUENCE [LARGE SCALE GENOMIC DNA]</scope>
</reference>
<dbReference type="EMBL" id="BGZK01001262">
    <property type="protein sequence ID" value="GBP75797.1"/>
    <property type="molecule type" value="Genomic_DNA"/>
</dbReference>
<name>A0A4C1YN32_EUMVA</name>
<protein>
    <submittedName>
        <fullName evidence="2">Melanotransferrin</fullName>
    </submittedName>
</protein>
<sequence length="924" mass="103777">MRGILQRAQMRFKFSTNIRRSNDTCQLLAPSQEWHPDLAYDYALLCPDNTLVPLTRDILNSKLTYCAWVQQPWGAVVANTPVIPKVVLVDPQGSTGDLLGVYVGVNKKWVSIRCKVTDTKHGYSKEKCRQYSVDYLKYGFVPSEADKQLPMCLLCNKVLSNDSMKPSKLEGHLKRYHTDKIGKNLKYFQTLKEKYEKRPTMHSIFASTSQSNDDGLRASYNISLLIAKSGKPHTIGEQLILPAVEEVECIDEDIHTYSQHLSALHDDFKTMFEDIVTMDIPPWIINLFDETEVANVLLQEELLELSTNEELKLIHHRCPSRFADSLKGALSPLGQFRVKFVSMMSHFFAHDRSREASSYSAAMFLKSMKTWWPNGVYIDTNDFWKTELFFIFGGYDKILVYEDALPNALEYVSSTLGRNWANNDTTSYCVPTQKWCTISEAEQLKCEWVSSALRTLGVEPALSCQRGQSPLHCLRDIQEYRADFIAVDSNYGYLGRYIFDLRPILMLKNQASSVSRVAALVRRNSGITHFEDLRGKKACFPEFGGIGDESGDRSDDFYSFTERGRTARASLETVTGRFPFVPPGRERSAAAGRSILNTSECNYAKAVAEFFNGTCAPGALDTMHQLYDSNFGANSLCDVCMSLDSIADNWNNTFRRSIISQCSLTGTCTADWTNVYFGNNGTLSCLADQSADVAFLEVQNLWGKFQTTVMIDWKRHFRKDLYDLNLPADAFRPLCSGNNSLGAPDAFITNAVVPDECLMSLVIDSEILARKNDPYLVGLTSVLKHLDEHFGQERSSRSKFIDLSVYAPPDGISDPLFKDSVIGLIPPSNLTFAPTRNYLQLFQHLDNCSGTANDLEAVETCSYKSANSSLERPFKVAIAKLQLLREVSSYTHYLPESVSKGVCVWDPLTDAAAPIIEATAGLYD</sequence>
<dbReference type="Gene3D" id="3.40.190.10">
    <property type="entry name" value="Periplasmic binding protein-like II"/>
    <property type="match status" value="2"/>
</dbReference>